<keyword evidence="2" id="KW-1185">Reference proteome</keyword>
<evidence type="ECO:0008006" key="3">
    <source>
        <dbReference type="Google" id="ProtNLM"/>
    </source>
</evidence>
<evidence type="ECO:0000313" key="2">
    <source>
        <dbReference type="Proteomes" id="UP001208935"/>
    </source>
</evidence>
<comment type="caution">
    <text evidence="1">The sequence shown here is derived from an EMBL/GenBank/DDBJ whole genome shotgun (WGS) entry which is preliminary data.</text>
</comment>
<dbReference type="EMBL" id="QZCW01000001">
    <property type="protein sequence ID" value="MCW5319656.1"/>
    <property type="molecule type" value="Genomic_DNA"/>
</dbReference>
<name>A0ABT3KMV6_9BURK</name>
<dbReference type="Proteomes" id="UP001208935">
    <property type="component" value="Unassembled WGS sequence"/>
</dbReference>
<gene>
    <name evidence="1" type="ORF">D5039_00200</name>
</gene>
<proteinExistence type="predicted"/>
<dbReference type="InterPro" id="IPR031856">
    <property type="entry name" value="YdaS_toxin-like"/>
</dbReference>
<dbReference type="InterPro" id="IPR010982">
    <property type="entry name" value="Lambda_DNA-bd_dom_sf"/>
</dbReference>
<dbReference type="Gene3D" id="1.10.260.40">
    <property type="entry name" value="lambda repressor-like DNA-binding domains"/>
    <property type="match status" value="1"/>
</dbReference>
<dbReference type="RefSeq" id="WP_265280661.1">
    <property type="nucleotide sequence ID" value="NZ_QZCW01000001.1"/>
</dbReference>
<dbReference type="SUPFAM" id="SSF47413">
    <property type="entry name" value="lambda repressor-like DNA-binding domains"/>
    <property type="match status" value="1"/>
</dbReference>
<evidence type="ECO:0000313" key="1">
    <source>
        <dbReference type="EMBL" id="MCW5319656.1"/>
    </source>
</evidence>
<accession>A0ABT3KMV6</accession>
<reference evidence="2" key="1">
    <citation type="submission" date="2023-07" db="EMBL/GenBank/DDBJ databases">
        <title>Verminephrobacter genomes.</title>
        <authorList>
            <person name="Lund M.B."/>
        </authorList>
    </citation>
    <scope>NUCLEOTIDE SEQUENCE [LARGE SCALE GENOMIC DNA]</scope>
    <source>
        <strain evidence="2">AtM5-05</strain>
    </source>
</reference>
<sequence>MNRPLRAQALDQVSKAIEIAGGAAALARSLRVTTQAVCFWRDGKRRIPESLGARIEFATRGQVTRQSLWPDSWMEIWPELAGIKCVPAVGGAAELIPASVTAAPRA</sequence>
<dbReference type="Pfam" id="PF15943">
    <property type="entry name" value="YdaS_toxin"/>
    <property type="match status" value="1"/>
</dbReference>
<protein>
    <recommendedName>
        <fullName evidence="3">Cro/Cl family transcriptional regulator</fullName>
    </recommendedName>
</protein>
<organism evidence="1 2">
    <name type="scientific">Verminephrobacter aporrectodeae subsp. tuberculatae</name>
    <dbReference type="NCBI Taxonomy" id="1110392"/>
    <lineage>
        <taxon>Bacteria</taxon>
        <taxon>Pseudomonadati</taxon>
        <taxon>Pseudomonadota</taxon>
        <taxon>Betaproteobacteria</taxon>
        <taxon>Burkholderiales</taxon>
        <taxon>Comamonadaceae</taxon>
        <taxon>Verminephrobacter</taxon>
    </lineage>
</organism>